<proteinExistence type="predicted"/>
<keyword evidence="2" id="KW-1133">Transmembrane helix</keyword>
<feature type="region of interest" description="Disordered" evidence="1">
    <location>
        <begin position="220"/>
        <end position="245"/>
    </location>
</feature>
<protein>
    <submittedName>
        <fullName evidence="3">Uncharacterized protein</fullName>
    </submittedName>
</protein>
<feature type="transmembrane region" description="Helical" evidence="2">
    <location>
        <begin position="15"/>
        <end position="38"/>
    </location>
</feature>
<sequence length="307" mass="33818">MPIASTVAAFIPNELLLVAISLLLYFSFIAFLIGSYFFGSYILRRFSMAYQDVREDTKGSSLKTDVIHNPSPGAEKIELEFDLEGQFYRCSSYQAESPHCSPRTEVVSNETNGTTSTGDLSPSIPSLGADEDTELSSEDIVAEVARPWICPSSSSTSMLAVPRNEPSSDVKPWYTDIPEIRIEECEDPEPFNDDIKNVALSAALSVTNLSMEFLSVPPRSCYAPRESSQDEADEEEFSESGDDTNLTSILDDFSAINEVLLLSTGSSEENTPSKPSLNQEIFHHPVSAMSRGLTPHQFTFGCDLYRT</sequence>
<dbReference type="Proteomes" id="UP001212997">
    <property type="component" value="Unassembled WGS sequence"/>
</dbReference>
<gene>
    <name evidence="3" type="ORF">NLI96_g9351</name>
</gene>
<comment type="caution">
    <text evidence="3">The sequence shown here is derived from an EMBL/GenBank/DDBJ whole genome shotgun (WGS) entry which is preliminary data.</text>
</comment>
<evidence type="ECO:0000256" key="2">
    <source>
        <dbReference type="SAM" id="Phobius"/>
    </source>
</evidence>
<keyword evidence="4" id="KW-1185">Reference proteome</keyword>
<evidence type="ECO:0000256" key="1">
    <source>
        <dbReference type="SAM" id="MobiDB-lite"/>
    </source>
</evidence>
<keyword evidence="2" id="KW-0812">Transmembrane</keyword>
<feature type="compositionally biased region" description="Acidic residues" evidence="1">
    <location>
        <begin position="229"/>
        <end position="242"/>
    </location>
</feature>
<reference evidence="3" key="1">
    <citation type="submission" date="2022-07" db="EMBL/GenBank/DDBJ databases">
        <title>Genome Sequence of Physisporinus lineatus.</title>
        <authorList>
            <person name="Buettner E."/>
        </authorList>
    </citation>
    <scope>NUCLEOTIDE SEQUENCE</scope>
    <source>
        <strain evidence="3">VT162</strain>
    </source>
</reference>
<feature type="region of interest" description="Disordered" evidence="1">
    <location>
        <begin position="101"/>
        <end position="131"/>
    </location>
</feature>
<feature type="compositionally biased region" description="Polar residues" evidence="1">
    <location>
        <begin position="106"/>
        <end position="124"/>
    </location>
</feature>
<accession>A0AAD5YD02</accession>
<name>A0AAD5YD02_9APHY</name>
<dbReference type="AlphaFoldDB" id="A0AAD5YD02"/>
<keyword evidence="2" id="KW-0472">Membrane</keyword>
<dbReference type="EMBL" id="JANAWD010000468">
    <property type="protein sequence ID" value="KAJ3479021.1"/>
    <property type="molecule type" value="Genomic_DNA"/>
</dbReference>
<evidence type="ECO:0000313" key="3">
    <source>
        <dbReference type="EMBL" id="KAJ3479021.1"/>
    </source>
</evidence>
<organism evidence="3 4">
    <name type="scientific">Meripilus lineatus</name>
    <dbReference type="NCBI Taxonomy" id="2056292"/>
    <lineage>
        <taxon>Eukaryota</taxon>
        <taxon>Fungi</taxon>
        <taxon>Dikarya</taxon>
        <taxon>Basidiomycota</taxon>
        <taxon>Agaricomycotina</taxon>
        <taxon>Agaricomycetes</taxon>
        <taxon>Polyporales</taxon>
        <taxon>Meripilaceae</taxon>
        <taxon>Meripilus</taxon>
    </lineage>
</organism>
<evidence type="ECO:0000313" key="4">
    <source>
        <dbReference type="Proteomes" id="UP001212997"/>
    </source>
</evidence>